<evidence type="ECO:0000256" key="6">
    <source>
        <dbReference type="SAM" id="MobiDB-lite"/>
    </source>
</evidence>
<dbReference type="Pfam" id="PF04082">
    <property type="entry name" value="Fungal_trans"/>
    <property type="match status" value="1"/>
</dbReference>
<dbReference type="PANTHER" id="PTHR43761">
    <property type="entry name" value="D-ISOMER SPECIFIC 2-HYDROXYACID DEHYDROGENASE FAMILY PROTEIN (AFU_ORTHOLOGUE AFUA_1G13630)"/>
    <property type="match status" value="1"/>
</dbReference>
<dbReference type="SUPFAM" id="SSF57701">
    <property type="entry name" value="Zn2/Cys6 DNA-binding domain"/>
    <property type="match status" value="1"/>
</dbReference>
<dbReference type="Gene3D" id="3.40.50.720">
    <property type="entry name" value="NAD(P)-binding Rossmann-like Domain"/>
    <property type="match status" value="2"/>
</dbReference>
<dbReference type="CDD" id="cd12148">
    <property type="entry name" value="fungal_TF_MHR"/>
    <property type="match status" value="1"/>
</dbReference>
<dbReference type="GO" id="GO:0008270">
    <property type="term" value="F:zinc ion binding"/>
    <property type="evidence" value="ECO:0007669"/>
    <property type="project" value="InterPro"/>
</dbReference>
<evidence type="ECO:0000256" key="3">
    <source>
        <dbReference type="ARBA" id="ARBA00023002"/>
    </source>
</evidence>
<accession>A0A4S9C4V7</accession>
<dbReference type="GO" id="GO:0051287">
    <property type="term" value="F:NAD binding"/>
    <property type="evidence" value="ECO:0007669"/>
    <property type="project" value="InterPro"/>
</dbReference>
<feature type="region of interest" description="Disordered" evidence="6">
    <location>
        <begin position="92"/>
        <end position="121"/>
    </location>
</feature>
<dbReference type="PROSITE" id="PS00463">
    <property type="entry name" value="ZN2_CY6_FUNGAL_1"/>
    <property type="match status" value="1"/>
</dbReference>
<dbReference type="InterPro" id="IPR036291">
    <property type="entry name" value="NAD(P)-bd_dom_sf"/>
</dbReference>
<evidence type="ECO:0000256" key="2">
    <source>
        <dbReference type="ARBA" id="ARBA00022723"/>
    </source>
</evidence>
<dbReference type="InterPro" id="IPR006140">
    <property type="entry name" value="D-isomer_DH_NAD-bd"/>
</dbReference>
<dbReference type="PANTHER" id="PTHR43761:SF1">
    <property type="entry name" value="D-ISOMER SPECIFIC 2-HYDROXYACID DEHYDROGENASE CATALYTIC DOMAIN-CONTAINING PROTEIN-RELATED"/>
    <property type="match status" value="1"/>
</dbReference>
<dbReference type="InterPro" id="IPR036864">
    <property type="entry name" value="Zn2-C6_fun-type_DNA-bd_sf"/>
</dbReference>
<feature type="compositionally biased region" description="Polar residues" evidence="6">
    <location>
        <begin position="623"/>
        <end position="635"/>
    </location>
</feature>
<dbReference type="SUPFAM" id="SSF52283">
    <property type="entry name" value="Formate/glycerate dehydrogenase catalytic domain-like"/>
    <property type="match status" value="1"/>
</dbReference>
<dbReference type="InterPro" id="IPR006139">
    <property type="entry name" value="D-isomer_2_OHA_DH_cat_dom"/>
</dbReference>
<feature type="domain" description="Zn(2)-C6 fungal-type" evidence="7">
    <location>
        <begin position="8"/>
        <end position="36"/>
    </location>
</feature>
<dbReference type="GO" id="GO:0000981">
    <property type="term" value="F:DNA-binding transcription factor activity, RNA polymerase II-specific"/>
    <property type="evidence" value="ECO:0007669"/>
    <property type="project" value="InterPro"/>
</dbReference>
<organism evidence="8">
    <name type="scientific">Aureobasidium pullulans</name>
    <name type="common">Black yeast</name>
    <name type="synonym">Pullularia pullulans</name>
    <dbReference type="NCBI Taxonomy" id="5580"/>
    <lineage>
        <taxon>Eukaryota</taxon>
        <taxon>Fungi</taxon>
        <taxon>Dikarya</taxon>
        <taxon>Ascomycota</taxon>
        <taxon>Pezizomycotina</taxon>
        <taxon>Dothideomycetes</taxon>
        <taxon>Dothideomycetidae</taxon>
        <taxon>Dothideales</taxon>
        <taxon>Saccotheciaceae</taxon>
        <taxon>Aureobasidium</taxon>
    </lineage>
</organism>
<dbReference type="SMART" id="SM00066">
    <property type="entry name" value="GAL4"/>
    <property type="match status" value="1"/>
</dbReference>
<dbReference type="InterPro" id="IPR007219">
    <property type="entry name" value="XnlR_reg_dom"/>
</dbReference>
<keyword evidence="3" id="KW-0560">Oxidoreductase</keyword>
<gene>
    <name evidence="8" type="ORF">D6D13_08829</name>
</gene>
<dbReference type="InterPro" id="IPR029753">
    <property type="entry name" value="D-isomer_DH_CS"/>
</dbReference>
<comment type="caution">
    <text evidence="8">The sequence shown here is derived from an EMBL/GenBank/DDBJ whole genome shotgun (WGS) entry which is preliminary data.</text>
</comment>
<feature type="region of interest" description="Disordered" evidence="6">
    <location>
        <begin position="623"/>
        <end position="643"/>
    </location>
</feature>
<keyword evidence="4" id="KW-0520">NAD</keyword>
<name>A0A4S9C4V7_AURPU</name>
<dbReference type="InterPro" id="IPR001138">
    <property type="entry name" value="Zn2Cys6_DnaBD"/>
</dbReference>
<dbReference type="PROSITE" id="PS50048">
    <property type="entry name" value="ZN2_CY6_FUNGAL_2"/>
    <property type="match status" value="1"/>
</dbReference>
<evidence type="ECO:0000256" key="5">
    <source>
        <dbReference type="ARBA" id="ARBA00023242"/>
    </source>
</evidence>
<dbReference type="Pfam" id="PF00389">
    <property type="entry name" value="2-Hacid_dh"/>
    <property type="match status" value="1"/>
</dbReference>
<dbReference type="CDD" id="cd00067">
    <property type="entry name" value="GAL4"/>
    <property type="match status" value="1"/>
</dbReference>
<sequence length="947" mass="105007">MASVRRKACERCWRRKQKCDRLLPTCTNCAEANAACASRNLTYAPAPDHAGLAIERGESYISSLKRKVDHLQNLQASKEARLEGHNVHRESIAEGSMPEEDNNEPATASQTDQMETQHSRETLDEFGSLVLTAMAEPGDHDIISALSTSAFLRAETGGFTRSNDPVKDFLEQSRSEIVFPHDATVFFIAKFRAEFDARYGLDYDELVDDHELVVLRHNDREAVEGEMIFSFAFIYLAVAIGILVTPEARHQQSLATKLHHVATQLMTKDDLDRSPLTGLRCLLALTVYALYSGHGGCPWRLVNMAAQQAVLLGIHRGLTGEGVSSVTAASRRLFISLYLLERSVTSSMHRPFALQDEDISAFWHMNDHHNGRFRPERLHLVDQAQLISSMQGELLFQFSSFRHWEETLPLNFGHVEFYSDESVDANGHLLQLSCRTLVRISLSDIRGVRHCRLHMFENEESLEELTLSRSRTFACLLRKRLDEGTLVPCKLDFYDLLSACVVCCSTVEESTCTDRQNLVELLHLTLGLFNAFAQAFEEAKVFAKTLEMIVSLKFTDSNVIGVGRAEDALVLSMIESPGKVPRFVRNTLHDLRVSDIRRNSAGPPQSTQVTSVFHTVKVFPNTTMAPSRIDSSPEPQSEHNSGKPTVYLIDDYHPEAVKHCNTLFNVIGPKDPEAKNWRQNARYILVKGSQVTAEDVAQAKNLRAIGKQGVGIDKIDAAACKAAGIKIFNTPGVNATAVAELVLALTMSVAREIRPITLRQGAGEAVPKATCSGLILTGRSIGLLGMGNISRRVAEIFRGAFGSHIIAYDPYLPEDAWSDLPHERVTTIDEVLAADIVSIHVPLVKETTNLISYAQLERMQPTSILINAARGGIVNEPDLARALHQGLIWGAGLDCHVQEPPTKEMYAKLWSSSRVVSTPHIGAATDQTQMETAKAAVDRLFEFVKQQ</sequence>
<dbReference type="GO" id="GO:0016616">
    <property type="term" value="F:oxidoreductase activity, acting on the CH-OH group of donors, NAD or NADP as acceptor"/>
    <property type="evidence" value="ECO:0007669"/>
    <property type="project" value="InterPro"/>
</dbReference>
<reference evidence="8" key="1">
    <citation type="submission" date="2018-10" db="EMBL/GenBank/DDBJ databases">
        <title>Fifty Aureobasidium pullulans genomes reveal a recombining polyextremotolerant generalist.</title>
        <authorList>
            <person name="Gostincar C."/>
            <person name="Turk M."/>
            <person name="Zajc J."/>
            <person name="Gunde-Cimerman N."/>
        </authorList>
    </citation>
    <scope>NUCLEOTIDE SEQUENCE [LARGE SCALE GENOMIC DNA]</scope>
    <source>
        <strain evidence="8">EXF-10085</strain>
    </source>
</reference>
<dbReference type="SMART" id="SM00906">
    <property type="entry name" value="Fungal_trans"/>
    <property type="match status" value="1"/>
</dbReference>
<evidence type="ECO:0000256" key="1">
    <source>
        <dbReference type="ARBA" id="ARBA00005854"/>
    </source>
</evidence>
<dbReference type="Gene3D" id="4.10.240.10">
    <property type="entry name" value="Zn(2)-C6 fungal-type DNA-binding domain"/>
    <property type="match status" value="1"/>
</dbReference>
<dbReference type="PROSITE" id="PS00671">
    <property type="entry name" value="D_2_HYDROXYACID_DH_3"/>
    <property type="match status" value="1"/>
</dbReference>
<dbReference type="AlphaFoldDB" id="A0A4S9C4V7"/>
<evidence type="ECO:0000256" key="4">
    <source>
        <dbReference type="ARBA" id="ARBA00023027"/>
    </source>
</evidence>
<dbReference type="GO" id="GO:0003677">
    <property type="term" value="F:DNA binding"/>
    <property type="evidence" value="ECO:0007669"/>
    <property type="project" value="InterPro"/>
</dbReference>
<comment type="similarity">
    <text evidence="1">Belongs to the D-isomer specific 2-hydroxyacid dehydrogenase family.</text>
</comment>
<proteinExistence type="inferred from homology"/>
<dbReference type="Pfam" id="PF02826">
    <property type="entry name" value="2-Hacid_dh_C"/>
    <property type="match status" value="1"/>
</dbReference>
<dbReference type="GO" id="GO:0006351">
    <property type="term" value="P:DNA-templated transcription"/>
    <property type="evidence" value="ECO:0007669"/>
    <property type="project" value="InterPro"/>
</dbReference>
<evidence type="ECO:0000313" key="8">
    <source>
        <dbReference type="EMBL" id="THX01613.1"/>
    </source>
</evidence>
<keyword evidence="2" id="KW-0479">Metal-binding</keyword>
<protein>
    <recommendedName>
        <fullName evidence="7">Zn(2)-C6 fungal-type domain-containing protein</fullName>
    </recommendedName>
</protein>
<dbReference type="InterPro" id="IPR050418">
    <property type="entry name" value="D-iso_2-hydroxyacid_DH_PdxB"/>
</dbReference>
<feature type="compositionally biased region" description="Polar residues" evidence="6">
    <location>
        <begin position="104"/>
        <end position="114"/>
    </location>
</feature>
<keyword evidence="5" id="KW-0539">Nucleus</keyword>
<evidence type="ECO:0000259" key="7">
    <source>
        <dbReference type="PROSITE" id="PS50048"/>
    </source>
</evidence>
<dbReference type="EMBL" id="QZAS01000046">
    <property type="protein sequence ID" value="THX01613.1"/>
    <property type="molecule type" value="Genomic_DNA"/>
</dbReference>
<dbReference type="Pfam" id="PF00172">
    <property type="entry name" value="Zn_clus"/>
    <property type="match status" value="1"/>
</dbReference>
<dbReference type="SUPFAM" id="SSF51735">
    <property type="entry name" value="NAD(P)-binding Rossmann-fold domains"/>
    <property type="match status" value="1"/>
</dbReference>